<name>Q846V0_9BACL</name>
<organism evidence="1">
    <name type="scientific">Brevibacillus agri</name>
    <dbReference type="NCBI Taxonomy" id="51101"/>
    <lineage>
        <taxon>Bacteria</taxon>
        <taxon>Bacillati</taxon>
        <taxon>Bacillota</taxon>
        <taxon>Bacilli</taxon>
        <taxon>Bacillales</taxon>
        <taxon>Paenibacillaceae</taxon>
        <taxon>Brevibacillus</taxon>
    </lineage>
</organism>
<accession>Q846V0</accession>
<proteinExistence type="predicted"/>
<protein>
    <submittedName>
        <fullName evidence="1">Uncharacterized protein</fullName>
    </submittedName>
</protein>
<reference evidence="1" key="1">
    <citation type="journal article" date="2003" name="Biochem. Biophys. Res. Commun.">
        <title>A gene cluster involved in pyrimidine reductive catabolism from Brevibacillus agri NCHU1002.</title>
        <authorList>
            <person name="Hsu W.-H."/>
            <person name="Kao C.-H."/>
        </authorList>
    </citation>
    <scope>NUCLEOTIDE SEQUENCE</scope>
    <source>
        <strain evidence="1">NCHU1002</strain>
    </source>
</reference>
<evidence type="ECO:0000313" key="1">
    <source>
        <dbReference type="EMBL" id="AAO66287.1"/>
    </source>
</evidence>
<dbReference type="AlphaFoldDB" id="Q846V0"/>
<feature type="non-terminal residue" evidence="1">
    <location>
        <position position="129"/>
    </location>
</feature>
<dbReference type="EMBL" id="AY236960">
    <property type="protein sequence ID" value="AAO66287.1"/>
    <property type="molecule type" value="Genomic_DNA"/>
</dbReference>
<sequence length="129" mass="14970">MRFVDVKHRDRRRLLLVPGQNDSRLLRGYMVDTSPHHRFIIDPVVVQPDGFIQVMPRKQLGDGLVIRIVKTDAGGAVENFRVDDCHRFSVRRKNPFAFRLQKIGLFLLDSLLFGHKQRIFRGDAHIGKL</sequence>